<dbReference type="EMBL" id="JH159151">
    <property type="protein sequence ID" value="EGZ28885.1"/>
    <property type="molecule type" value="Genomic_DNA"/>
</dbReference>
<sequence>VLEMTSGKVIFALARIWGVRACHGDVPNAYVKAMTEDGIEIVLVIPKGMDISKETLAELGANDVKELGLRLDRSLYGLKQAGRQWH</sequence>
<protein>
    <recommendedName>
        <fullName evidence="3">Reverse transcriptase Ty1/copia-type domain-containing protein</fullName>
    </recommendedName>
</protein>
<reference evidence="1 2" key="1">
    <citation type="journal article" date="2006" name="Science">
        <title>Phytophthora genome sequences uncover evolutionary origins and mechanisms of pathogenesis.</title>
        <authorList>
            <person name="Tyler B.M."/>
            <person name="Tripathy S."/>
            <person name="Zhang X."/>
            <person name="Dehal P."/>
            <person name="Jiang R.H."/>
            <person name="Aerts A."/>
            <person name="Arredondo F.D."/>
            <person name="Baxter L."/>
            <person name="Bensasson D."/>
            <person name="Beynon J.L."/>
            <person name="Chapman J."/>
            <person name="Damasceno C.M."/>
            <person name="Dorrance A.E."/>
            <person name="Dou D."/>
            <person name="Dickerman A.W."/>
            <person name="Dubchak I.L."/>
            <person name="Garbelotto M."/>
            <person name="Gijzen M."/>
            <person name="Gordon S.G."/>
            <person name="Govers F."/>
            <person name="Grunwald N.J."/>
            <person name="Huang W."/>
            <person name="Ivors K.L."/>
            <person name="Jones R.W."/>
            <person name="Kamoun S."/>
            <person name="Krampis K."/>
            <person name="Lamour K.H."/>
            <person name="Lee M.K."/>
            <person name="McDonald W.H."/>
            <person name="Medina M."/>
            <person name="Meijer H.J."/>
            <person name="Nordberg E.K."/>
            <person name="Maclean D.J."/>
            <person name="Ospina-Giraldo M.D."/>
            <person name="Morris P.F."/>
            <person name="Phuntumart V."/>
            <person name="Putnam N.H."/>
            <person name="Rash S."/>
            <person name="Rose J.K."/>
            <person name="Sakihama Y."/>
            <person name="Salamov A.A."/>
            <person name="Savidor A."/>
            <person name="Scheuring C.F."/>
            <person name="Smith B.M."/>
            <person name="Sobral B.W."/>
            <person name="Terry A."/>
            <person name="Torto-Alalibo T.A."/>
            <person name="Win J."/>
            <person name="Xu Z."/>
            <person name="Zhang H."/>
            <person name="Grigoriev I.V."/>
            <person name="Rokhsar D.S."/>
            <person name="Boore J.L."/>
        </authorList>
    </citation>
    <scope>NUCLEOTIDE SEQUENCE [LARGE SCALE GENOMIC DNA]</scope>
    <source>
        <strain evidence="1 2">P6497</strain>
    </source>
</reference>
<dbReference type="GeneID" id="20651935"/>
<evidence type="ECO:0000313" key="2">
    <source>
        <dbReference type="Proteomes" id="UP000002640"/>
    </source>
</evidence>
<dbReference type="RefSeq" id="XP_009516160.1">
    <property type="nucleotide sequence ID" value="XM_009517865.1"/>
</dbReference>
<dbReference type="OMA" id="HIPQGME"/>
<feature type="non-terminal residue" evidence="1">
    <location>
        <position position="1"/>
    </location>
</feature>
<keyword evidence="2" id="KW-1185">Reference proteome</keyword>
<gene>
    <name evidence="1" type="ORF">PHYSODRAFT_416429</name>
</gene>
<dbReference type="AlphaFoldDB" id="G4YML0"/>
<dbReference type="Proteomes" id="UP000002640">
    <property type="component" value="Unassembled WGS sequence"/>
</dbReference>
<feature type="non-terminal residue" evidence="1">
    <location>
        <position position="86"/>
    </location>
</feature>
<evidence type="ECO:0000313" key="1">
    <source>
        <dbReference type="EMBL" id="EGZ28885.1"/>
    </source>
</evidence>
<dbReference type="InParanoid" id="G4YML0"/>
<name>G4YML0_PHYSP</name>
<accession>G4YML0</accession>
<evidence type="ECO:0008006" key="3">
    <source>
        <dbReference type="Google" id="ProtNLM"/>
    </source>
</evidence>
<dbReference type="KEGG" id="psoj:PHYSODRAFT_416429"/>
<organism evidence="1 2">
    <name type="scientific">Phytophthora sojae (strain P6497)</name>
    <name type="common">Soybean stem and root rot agent</name>
    <name type="synonym">Phytophthora megasperma f. sp. glycines</name>
    <dbReference type="NCBI Taxonomy" id="1094619"/>
    <lineage>
        <taxon>Eukaryota</taxon>
        <taxon>Sar</taxon>
        <taxon>Stramenopiles</taxon>
        <taxon>Oomycota</taxon>
        <taxon>Peronosporomycetes</taxon>
        <taxon>Peronosporales</taxon>
        <taxon>Peronosporaceae</taxon>
        <taxon>Phytophthora</taxon>
    </lineage>
</organism>
<proteinExistence type="predicted"/>